<comment type="caution">
    <text evidence="1">The sequence shown here is derived from an EMBL/GenBank/DDBJ whole genome shotgun (WGS) entry which is preliminary data.</text>
</comment>
<dbReference type="InterPro" id="IPR023393">
    <property type="entry name" value="START-like_dom_sf"/>
</dbReference>
<dbReference type="Proteomes" id="UP001595937">
    <property type="component" value="Unassembled WGS sequence"/>
</dbReference>
<sequence>MHPPRTRHDPVGLTRDAGWALTVERTVAASVPEVWHRLLTEWLPPWLGVDSIPQMVGAPLRHHGRTRGRVIGCHVGRRVRMRWTPESLDHETEFEVTLQASALGTPAGTTITIHQERLLGVAERQGQLEHWVAVLDDAAEVLAQESVVTHDLPS</sequence>
<organism evidence="1 2">
    <name type="scientific">Brachybacterium tyrofermentans</name>
    <dbReference type="NCBI Taxonomy" id="47848"/>
    <lineage>
        <taxon>Bacteria</taxon>
        <taxon>Bacillati</taxon>
        <taxon>Actinomycetota</taxon>
        <taxon>Actinomycetes</taxon>
        <taxon>Micrococcales</taxon>
        <taxon>Dermabacteraceae</taxon>
        <taxon>Brachybacterium</taxon>
    </lineage>
</organism>
<evidence type="ECO:0008006" key="3">
    <source>
        <dbReference type="Google" id="ProtNLM"/>
    </source>
</evidence>
<keyword evidence="2" id="KW-1185">Reference proteome</keyword>
<evidence type="ECO:0000313" key="1">
    <source>
        <dbReference type="EMBL" id="MFC5298060.1"/>
    </source>
</evidence>
<protein>
    <recommendedName>
        <fullName evidence="3">SRPBCC domain-containing protein</fullName>
    </recommendedName>
</protein>
<dbReference type="Gene3D" id="3.30.530.20">
    <property type="match status" value="1"/>
</dbReference>
<reference evidence="2" key="1">
    <citation type="journal article" date="2019" name="Int. J. Syst. Evol. Microbiol.">
        <title>The Global Catalogue of Microorganisms (GCM) 10K type strain sequencing project: providing services to taxonomists for standard genome sequencing and annotation.</title>
        <authorList>
            <consortium name="The Broad Institute Genomics Platform"/>
            <consortium name="The Broad Institute Genome Sequencing Center for Infectious Disease"/>
            <person name="Wu L."/>
            <person name="Ma J."/>
        </authorList>
    </citation>
    <scope>NUCLEOTIDE SEQUENCE [LARGE SCALE GENOMIC DNA]</scope>
    <source>
        <strain evidence="2">CGMCC 1.16455</strain>
    </source>
</reference>
<evidence type="ECO:0000313" key="2">
    <source>
        <dbReference type="Proteomes" id="UP001595937"/>
    </source>
</evidence>
<dbReference type="EMBL" id="JBHSLN010000024">
    <property type="protein sequence ID" value="MFC5298060.1"/>
    <property type="molecule type" value="Genomic_DNA"/>
</dbReference>
<dbReference type="RefSeq" id="WP_343924911.1">
    <property type="nucleotide sequence ID" value="NZ_BAAAIR010000043.1"/>
</dbReference>
<dbReference type="SUPFAM" id="SSF55961">
    <property type="entry name" value="Bet v1-like"/>
    <property type="match status" value="1"/>
</dbReference>
<name>A0ABW0FI51_9MICO</name>
<dbReference type="GeneID" id="303298014"/>
<gene>
    <name evidence="1" type="ORF">ACFPK8_11110</name>
</gene>
<proteinExistence type="predicted"/>
<accession>A0ABW0FI51</accession>